<dbReference type="Gene3D" id="3.40.50.720">
    <property type="entry name" value="NAD(P)-binding Rossmann-like Domain"/>
    <property type="match status" value="1"/>
</dbReference>
<dbReference type="SUPFAM" id="SSF51735">
    <property type="entry name" value="NAD(P)-binding Rossmann-fold domains"/>
    <property type="match status" value="1"/>
</dbReference>
<keyword evidence="5" id="KW-1185">Reference proteome</keyword>
<dbReference type="GO" id="GO:0005737">
    <property type="term" value="C:cytoplasm"/>
    <property type="evidence" value="ECO:0007669"/>
    <property type="project" value="TreeGrafter"/>
</dbReference>
<evidence type="ECO:0000313" key="5">
    <source>
        <dbReference type="Proteomes" id="UP000244855"/>
    </source>
</evidence>
<dbReference type="AlphaFoldDB" id="A0A2V1DCK9"/>
<evidence type="ECO:0000256" key="1">
    <source>
        <dbReference type="ARBA" id="ARBA00006484"/>
    </source>
</evidence>
<dbReference type="OrthoDB" id="37659at2759"/>
<dbReference type="PROSITE" id="PS00061">
    <property type="entry name" value="ADH_SHORT"/>
    <property type="match status" value="1"/>
</dbReference>
<keyword evidence="2" id="KW-0521">NADP</keyword>
<dbReference type="InterPro" id="IPR036291">
    <property type="entry name" value="NAD(P)-bd_dom_sf"/>
</dbReference>
<evidence type="ECO:0000256" key="3">
    <source>
        <dbReference type="ARBA" id="ARBA00023002"/>
    </source>
</evidence>
<dbReference type="PRINTS" id="PR00081">
    <property type="entry name" value="GDHRDH"/>
</dbReference>
<protein>
    <submittedName>
        <fullName evidence="4">NAD(P)-binding protein</fullName>
    </submittedName>
</protein>
<dbReference type="STRING" id="97972.A0A2V1DCK9"/>
<accession>A0A2V1DCK9</accession>
<proteinExistence type="inferred from homology"/>
<keyword evidence="3" id="KW-0560">Oxidoreductase</keyword>
<gene>
    <name evidence="4" type="ORF">DM02DRAFT_659778</name>
</gene>
<organism evidence="4 5">
    <name type="scientific">Periconia macrospinosa</name>
    <dbReference type="NCBI Taxonomy" id="97972"/>
    <lineage>
        <taxon>Eukaryota</taxon>
        <taxon>Fungi</taxon>
        <taxon>Dikarya</taxon>
        <taxon>Ascomycota</taxon>
        <taxon>Pezizomycotina</taxon>
        <taxon>Dothideomycetes</taxon>
        <taxon>Pleosporomycetidae</taxon>
        <taxon>Pleosporales</taxon>
        <taxon>Massarineae</taxon>
        <taxon>Periconiaceae</taxon>
        <taxon>Periconia</taxon>
    </lineage>
</organism>
<dbReference type="InterPro" id="IPR002347">
    <property type="entry name" value="SDR_fam"/>
</dbReference>
<dbReference type="InterPro" id="IPR020904">
    <property type="entry name" value="Sc_DH/Rdtase_CS"/>
</dbReference>
<name>A0A2V1DCK9_9PLEO</name>
<dbReference type="Pfam" id="PF00106">
    <property type="entry name" value="adh_short"/>
    <property type="match status" value="1"/>
</dbReference>
<evidence type="ECO:0000313" key="4">
    <source>
        <dbReference type="EMBL" id="PVH95801.1"/>
    </source>
</evidence>
<comment type="similarity">
    <text evidence="1">Belongs to the short-chain dehydrogenases/reductases (SDR) family.</text>
</comment>
<dbReference type="PANTHER" id="PTHR44229">
    <property type="entry name" value="15-HYDROXYPROSTAGLANDIN DEHYDROGENASE [NAD(+)]"/>
    <property type="match status" value="1"/>
</dbReference>
<evidence type="ECO:0000256" key="2">
    <source>
        <dbReference type="ARBA" id="ARBA00022857"/>
    </source>
</evidence>
<dbReference type="Proteomes" id="UP000244855">
    <property type="component" value="Unassembled WGS sequence"/>
</dbReference>
<dbReference type="PANTHER" id="PTHR44229:SF4">
    <property type="entry name" value="15-HYDROXYPROSTAGLANDIN DEHYDROGENASE [NAD(+)]"/>
    <property type="match status" value="1"/>
</dbReference>
<dbReference type="EMBL" id="KZ805483">
    <property type="protein sequence ID" value="PVH95801.1"/>
    <property type="molecule type" value="Genomic_DNA"/>
</dbReference>
<reference evidence="4 5" key="1">
    <citation type="journal article" date="2018" name="Sci. Rep.">
        <title>Comparative genomics provides insights into the lifestyle and reveals functional heterogeneity of dark septate endophytic fungi.</title>
        <authorList>
            <person name="Knapp D.G."/>
            <person name="Nemeth J.B."/>
            <person name="Barry K."/>
            <person name="Hainaut M."/>
            <person name="Henrissat B."/>
            <person name="Johnson J."/>
            <person name="Kuo A."/>
            <person name="Lim J.H.P."/>
            <person name="Lipzen A."/>
            <person name="Nolan M."/>
            <person name="Ohm R.A."/>
            <person name="Tamas L."/>
            <person name="Grigoriev I.V."/>
            <person name="Spatafora J.W."/>
            <person name="Nagy L.G."/>
            <person name="Kovacs G.M."/>
        </authorList>
    </citation>
    <scope>NUCLEOTIDE SEQUENCE [LARGE SCALE GENOMIC DNA]</scope>
    <source>
        <strain evidence="4 5">DSE2036</strain>
    </source>
</reference>
<dbReference type="GO" id="GO:0016616">
    <property type="term" value="F:oxidoreductase activity, acting on the CH-OH group of donors, NAD or NADP as acceptor"/>
    <property type="evidence" value="ECO:0007669"/>
    <property type="project" value="TreeGrafter"/>
</dbReference>
<sequence>MTKRVAFITGGASGIGLAVAEALCSRTSEDWDLHLVDLNEDAGKKAVSSLKNAHFHKTNVTHYESLIAAFEAAFTTSGRLDFVFANAGIVERDNFYENHDLSKPPPRPNQLSIDINLKAVVDTSYAALHYFRKSPKTDFSPVLVMTASCGGLYPSEFCPMYSASKAGVIHFNRSISYCYHLAGIRTFATAPAAIRTNLMNEEEWKSFPQEYFTPMETLIKGVLHIVDGGDLEDSTGKKYPAKEAFGLTVEICGKSFYFRDAVDHCDQQMRDMMKFSSMENQLARIEANKGNTNGA</sequence>